<dbReference type="InterPro" id="IPR036683">
    <property type="entry name" value="CO_DH_flav_C_dom_sf"/>
</dbReference>
<evidence type="ECO:0000256" key="2">
    <source>
        <dbReference type="ARBA" id="ARBA00022723"/>
    </source>
</evidence>
<keyword evidence="6" id="KW-0614">Plasmid</keyword>
<dbReference type="InterPro" id="IPR002346">
    <property type="entry name" value="Mopterin_DH_FAD-bd"/>
</dbReference>
<dbReference type="InterPro" id="IPR016167">
    <property type="entry name" value="FAD-bd_PCMH_sub1"/>
</dbReference>
<dbReference type="RefSeq" id="WP_102115069.1">
    <property type="nucleotide sequence ID" value="NZ_BMGN01000001.1"/>
</dbReference>
<dbReference type="InterPro" id="IPR016166">
    <property type="entry name" value="FAD-bd_PCMH"/>
</dbReference>
<dbReference type="NCBIfam" id="TIGR02963">
    <property type="entry name" value="xanthine_xdhA"/>
    <property type="match status" value="1"/>
</dbReference>
<dbReference type="AlphaFoldDB" id="A0A2K9NKF2"/>
<dbReference type="SUPFAM" id="SSF56176">
    <property type="entry name" value="FAD-binding/transporter-associated domain-like"/>
    <property type="match status" value="1"/>
</dbReference>
<dbReference type="PIRSF" id="PIRSF036557">
    <property type="entry name" value="XdhA_RC"/>
    <property type="match status" value="1"/>
</dbReference>
<evidence type="ECO:0000256" key="5">
    <source>
        <dbReference type="ARBA" id="ARBA00023004"/>
    </source>
</evidence>
<geneLocation type="plasmid" evidence="6 7">
    <name>unnamed1</name>
</geneLocation>
<dbReference type="InterPro" id="IPR036010">
    <property type="entry name" value="2Fe-2S_ferredoxin-like_sf"/>
</dbReference>
<reference evidence="6 7" key="1">
    <citation type="submission" date="2017-12" db="EMBL/GenBank/DDBJ databases">
        <title>Genomes of bacteria within cyanobacterial aggregates.</title>
        <authorList>
            <person name="Cai H."/>
        </authorList>
    </citation>
    <scope>NUCLEOTIDE SEQUENCE [LARGE SCALE GENOMIC DNA]</scope>
    <source>
        <strain evidence="6 7">TH16</strain>
        <plasmid evidence="6 7">unnamed1</plasmid>
    </source>
</reference>
<keyword evidence="2" id="KW-0479">Metal-binding</keyword>
<dbReference type="Gene3D" id="3.10.20.30">
    <property type="match status" value="1"/>
</dbReference>
<dbReference type="InterPro" id="IPR036318">
    <property type="entry name" value="FAD-bd_PCMH-like_sf"/>
</dbReference>
<organism evidence="6 7">
    <name type="scientific">Niveispirillum cyanobacteriorum</name>
    <dbReference type="NCBI Taxonomy" id="1612173"/>
    <lineage>
        <taxon>Bacteria</taxon>
        <taxon>Pseudomonadati</taxon>
        <taxon>Pseudomonadota</taxon>
        <taxon>Alphaproteobacteria</taxon>
        <taxon>Rhodospirillales</taxon>
        <taxon>Azospirillaceae</taxon>
        <taxon>Niveispirillum</taxon>
    </lineage>
</organism>
<dbReference type="GO" id="GO:0004854">
    <property type="term" value="F:xanthine dehydrogenase activity"/>
    <property type="evidence" value="ECO:0007669"/>
    <property type="project" value="InterPro"/>
</dbReference>
<dbReference type="EMBL" id="CP025613">
    <property type="protein sequence ID" value="AUN33559.1"/>
    <property type="molecule type" value="Genomic_DNA"/>
</dbReference>
<name>A0A2K9NKF2_9PROT</name>
<dbReference type="SMART" id="SM01092">
    <property type="entry name" value="CO_deh_flav_C"/>
    <property type="match status" value="1"/>
</dbReference>
<keyword evidence="7" id="KW-1185">Reference proteome</keyword>
<dbReference type="OrthoDB" id="9792018at2"/>
<dbReference type="InterPro" id="IPR036884">
    <property type="entry name" value="2Fe-2S-bd_dom_sf"/>
</dbReference>
<dbReference type="KEGG" id="ncb:C0V82_24780"/>
<dbReference type="InterPro" id="IPR006058">
    <property type="entry name" value="2Fe2S_fd_BS"/>
</dbReference>
<dbReference type="Proteomes" id="UP000234752">
    <property type="component" value="Plasmid unnamed1"/>
</dbReference>
<keyword evidence="5" id="KW-0408">Iron</keyword>
<dbReference type="Pfam" id="PF00111">
    <property type="entry name" value="Fer2"/>
    <property type="match status" value="1"/>
</dbReference>
<dbReference type="Pfam" id="PF01799">
    <property type="entry name" value="Fer2_2"/>
    <property type="match status" value="1"/>
</dbReference>
<gene>
    <name evidence="6" type="primary">xdhA</name>
    <name evidence="6" type="ORF">C0V82_24780</name>
</gene>
<dbReference type="SUPFAM" id="SSF55447">
    <property type="entry name" value="CO dehydrogenase flavoprotein C-terminal domain-like"/>
    <property type="match status" value="1"/>
</dbReference>
<protein>
    <submittedName>
        <fullName evidence="6">Xanthine dehydrogenase small subunit</fullName>
    </submittedName>
</protein>
<dbReference type="Gene3D" id="1.10.150.120">
    <property type="entry name" value="[2Fe-2S]-binding domain"/>
    <property type="match status" value="1"/>
</dbReference>
<dbReference type="CDD" id="cd00207">
    <property type="entry name" value="fer2"/>
    <property type="match status" value="1"/>
</dbReference>
<dbReference type="InterPro" id="IPR005107">
    <property type="entry name" value="CO_DH_flav_C"/>
</dbReference>
<evidence type="ECO:0000313" key="7">
    <source>
        <dbReference type="Proteomes" id="UP000234752"/>
    </source>
</evidence>
<dbReference type="InterPro" id="IPR014307">
    <property type="entry name" value="Xanthine_DH_ssu"/>
</dbReference>
<dbReference type="GO" id="GO:0071949">
    <property type="term" value="F:FAD binding"/>
    <property type="evidence" value="ECO:0007669"/>
    <property type="project" value="InterPro"/>
</dbReference>
<dbReference type="PROSITE" id="PS51085">
    <property type="entry name" value="2FE2S_FER_2"/>
    <property type="match status" value="1"/>
</dbReference>
<dbReference type="PROSITE" id="PS00197">
    <property type="entry name" value="2FE2S_FER_1"/>
    <property type="match status" value="1"/>
</dbReference>
<evidence type="ECO:0000256" key="4">
    <source>
        <dbReference type="ARBA" id="ARBA00023002"/>
    </source>
</evidence>
<keyword evidence="3" id="KW-0274">FAD</keyword>
<dbReference type="InterPro" id="IPR001041">
    <property type="entry name" value="2Fe-2S_ferredoxin-type"/>
</dbReference>
<dbReference type="PROSITE" id="PS51387">
    <property type="entry name" value="FAD_PCMH"/>
    <property type="match status" value="1"/>
</dbReference>
<dbReference type="InterPro" id="IPR012175">
    <property type="entry name" value="Xanth_DH_ssu_bac"/>
</dbReference>
<dbReference type="InterPro" id="IPR002888">
    <property type="entry name" value="2Fe-2S-bd"/>
</dbReference>
<dbReference type="SUPFAM" id="SSF47741">
    <property type="entry name" value="CO dehydrogenase ISP C-domain like"/>
    <property type="match status" value="1"/>
</dbReference>
<dbReference type="PANTHER" id="PTHR45444:SF3">
    <property type="entry name" value="XANTHINE DEHYDROGENASE"/>
    <property type="match status" value="1"/>
</dbReference>
<evidence type="ECO:0000256" key="1">
    <source>
        <dbReference type="ARBA" id="ARBA00022630"/>
    </source>
</evidence>
<dbReference type="GO" id="GO:0051537">
    <property type="term" value="F:2 iron, 2 sulfur cluster binding"/>
    <property type="evidence" value="ECO:0007669"/>
    <property type="project" value="InterPro"/>
</dbReference>
<dbReference type="InterPro" id="IPR016169">
    <property type="entry name" value="FAD-bd_PCMH_sub2"/>
</dbReference>
<evidence type="ECO:0000256" key="3">
    <source>
        <dbReference type="ARBA" id="ARBA00022827"/>
    </source>
</evidence>
<keyword evidence="1" id="KW-0285">Flavoprotein</keyword>
<dbReference type="Gene3D" id="3.30.43.10">
    <property type="entry name" value="Uridine Diphospho-n-acetylenolpyruvylglucosamine Reductase, domain 2"/>
    <property type="match status" value="1"/>
</dbReference>
<evidence type="ECO:0000313" key="6">
    <source>
        <dbReference type="EMBL" id="AUN33559.1"/>
    </source>
</evidence>
<sequence length="493" mass="52331">MADCVRFVHRGQVVTLSDVPPTRTVLDYLREDRGRRGTKEGCNEGDCGACTIVLGTRVGVLGMAEAESIQYRAVNACILFVTALDGKELVTVEDLAGPDGTLHPIQQAMVDHHGSQCGFCTPGFVMSLFALYHTDAEPDRTRIDAALAGNLCRCTGYRPIVDAARAMGRAPDTYTAQMTETLALLRSIERRETLSHPGGTAFAPATSDQLAELLLTHPDATIVAGGTDVGLWVTKQMRDLGTIIHIGGIRDLAGISRKDGFITIGATATVTDAAEILAPLYPDLGDLFRRYGSEQVRSSATLGGNIANGSPIGDSMPALIALGSTLVLRCGGMTREMPLEDFFLSYRKTALQPGEFVAAIRVPEPSADRLFACYKISKRFDQDISAVMAGFGLTLQDGIVTAARLAFGGMAGTPKRATNAEAALIGHPFDATAAKQAAAALAQDFQPLTDMRASADYRLITAGNLILKWQMEQALPPTATRVPAFARAIGGAA</sequence>
<keyword evidence="4" id="KW-0560">Oxidoreductase</keyword>
<dbReference type="InterPro" id="IPR012675">
    <property type="entry name" value="Beta-grasp_dom_sf"/>
</dbReference>
<dbReference type="Gene3D" id="3.30.465.10">
    <property type="match status" value="1"/>
</dbReference>
<proteinExistence type="predicted"/>
<dbReference type="Gene3D" id="3.30.390.50">
    <property type="entry name" value="CO dehydrogenase flavoprotein, C-terminal domain"/>
    <property type="match status" value="1"/>
</dbReference>
<dbReference type="Pfam" id="PF00941">
    <property type="entry name" value="FAD_binding_5"/>
    <property type="match status" value="1"/>
</dbReference>
<dbReference type="SUPFAM" id="SSF54292">
    <property type="entry name" value="2Fe-2S ferredoxin-like"/>
    <property type="match status" value="1"/>
</dbReference>
<accession>A0A2K9NKF2</accession>
<dbReference type="InterPro" id="IPR016208">
    <property type="entry name" value="Ald_Oxase/xanthine_DH-like"/>
</dbReference>
<dbReference type="Pfam" id="PF03450">
    <property type="entry name" value="CO_deh_flav_C"/>
    <property type="match status" value="1"/>
</dbReference>
<dbReference type="GO" id="GO:0005506">
    <property type="term" value="F:iron ion binding"/>
    <property type="evidence" value="ECO:0007669"/>
    <property type="project" value="InterPro"/>
</dbReference>
<dbReference type="PANTHER" id="PTHR45444">
    <property type="entry name" value="XANTHINE DEHYDROGENASE"/>
    <property type="match status" value="1"/>
</dbReference>